<keyword evidence="2" id="KW-0472">Membrane</keyword>
<dbReference type="InterPro" id="IPR045339">
    <property type="entry name" value="DUF6534"/>
</dbReference>
<dbReference type="Pfam" id="PF20152">
    <property type="entry name" value="DUF6534"/>
    <property type="match status" value="2"/>
</dbReference>
<feature type="transmembrane region" description="Helical" evidence="2">
    <location>
        <begin position="199"/>
        <end position="218"/>
    </location>
</feature>
<organism evidence="4 5">
    <name type="scientific">Psilocybe cf. subviscida</name>
    <dbReference type="NCBI Taxonomy" id="2480587"/>
    <lineage>
        <taxon>Eukaryota</taxon>
        <taxon>Fungi</taxon>
        <taxon>Dikarya</taxon>
        <taxon>Basidiomycota</taxon>
        <taxon>Agaricomycotina</taxon>
        <taxon>Agaricomycetes</taxon>
        <taxon>Agaricomycetidae</taxon>
        <taxon>Agaricales</taxon>
        <taxon>Agaricineae</taxon>
        <taxon>Strophariaceae</taxon>
        <taxon>Psilocybe</taxon>
    </lineage>
</organism>
<accession>A0A8H5BIL9</accession>
<dbReference type="EMBL" id="JAACJJ010000017">
    <property type="protein sequence ID" value="KAF5323763.1"/>
    <property type="molecule type" value="Genomic_DNA"/>
</dbReference>
<keyword evidence="2" id="KW-1133">Transmembrane helix</keyword>
<evidence type="ECO:0000313" key="5">
    <source>
        <dbReference type="Proteomes" id="UP000567179"/>
    </source>
</evidence>
<feature type="region of interest" description="Disordered" evidence="1">
    <location>
        <begin position="516"/>
        <end position="561"/>
    </location>
</feature>
<comment type="caution">
    <text evidence="4">The sequence shown here is derived from an EMBL/GenBank/DDBJ whole genome shotgun (WGS) entry which is preliminary data.</text>
</comment>
<feature type="transmembrane region" description="Helical" evidence="2">
    <location>
        <begin position="86"/>
        <end position="108"/>
    </location>
</feature>
<feature type="transmembrane region" description="Helical" evidence="2">
    <location>
        <begin position="353"/>
        <end position="374"/>
    </location>
</feature>
<reference evidence="4 5" key="1">
    <citation type="journal article" date="2020" name="ISME J.">
        <title>Uncovering the hidden diversity of litter-decomposition mechanisms in mushroom-forming fungi.</title>
        <authorList>
            <person name="Floudas D."/>
            <person name="Bentzer J."/>
            <person name="Ahren D."/>
            <person name="Johansson T."/>
            <person name="Persson P."/>
            <person name="Tunlid A."/>
        </authorList>
    </citation>
    <scope>NUCLEOTIDE SEQUENCE [LARGE SCALE GENOMIC DNA]</scope>
    <source>
        <strain evidence="4 5">CBS 101986</strain>
    </source>
</reference>
<feature type="domain" description="DUF6534" evidence="3">
    <location>
        <begin position="360"/>
        <end position="444"/>
    </location>
</feature>
<feature type="transmembrane region" description="Helical" evidence="2">
    <location>
        <begin position="45"/>
        <end position="66"/>
    </location>
</feature>
<dbReference type="OrthoDB" id="3265526at2759"/>
<proteinExistence type="predicted"/>
<dbReference type="Proteomes" id="UP000567179">
    <property type="component" value="Unassembled WGS sequence"/>
</dbReference>
<dbReference type="AlphaFoldDB" id="A0A8H5BIL9"/>
<evidence type="ECO:0000256" key="1">
    <source>
        <dbReference type="SAM" id="MobiDB-lite"/>
    </source>
</evidence>
<gene>
    <name evidence="4" type="ORF">D9619_012891</name>
</gene>
<keyword evidence="5" id="KW-1185">Reference proteome</keyword>
<feature type="domain" description="DUF6534" evidence="3">
    <location>
        <begin position="162"/>
        <end position="248"/>
    </location>
</feature>
<dbReference type="PANTHER" id="PTHR40465">
    <property type="entry name" value="CHROMOSOME 1, WHOLE GENOME SHOTGUN SEQUENCE"/>
    <property type="match status" value="1"/>
</dbReference>
<sequence length="561" mass="62050">MPDVSTLLGPYLLGACLNLILYGVCVLQTFLYFQTYSRDPLRIRMLVAYLFIMETINTVCIIGLLYEPMVLNYGDPVSFQKAPLMLIVDAILTVLISTPAQIFVAWRLKIVSGNAVIPVVISLLAIVSLAGGTKLSASVAMNREYMHFNTFKPTVIVWLASSAVADFFITSALTWSLFTRKSAVKATDDKVARILRLTIQTGFVTMVFAVVDLGLFVAHSNTTLNFIPDFALSKLYTNSLLSTLNARAGWNTLGQATHEVNVLFQRSELSAMQKQQIGVESGQAYRHGRAGSVFVARSHPGMPDTSLLSVYLATMLTYRCSTHFFVVGGLRLSFLVGFSAKFSSFGRFEFPTALWLGAGVAADLCITIGLFISLSTRKTSINKETDDKVARIIKLTIQTGALTMIFATADLVLFLTSHTSLNFIPDFALSKLFTNSLLCTLNARGGWDRATGEYQDNALFGRSEISDVRKQHVETLPSRRHVVEEETPAHELHFSINENPVDSMELQVQEPAHYGGLAMQKPTPPFRAGRSYESSPRTSSDQRDGSSEDIRWKRVGDKTYF</sequence>
<feature type="transmembrane region" description="Helical" evidence="2">
    <location>
        <begin position="395"/>
        <end position="415"/>
    </location>
</feature>
<dbReference type="PANTHER" id="PTHR40465:SF1">
    <property type="entry name" value="DUF6534 DOMAIN-CONTAINING PROTEIN"/>
    <property type="match status" value="1"/>
</dbReference>
<feature type="transmembrane region" description="Helical" evidence="2">
    <location>
        <begin position="155"/>
        <end position="178"/>
    </location>
</feature>
<evidence type="ECO:0000256" key="2">
    <source>
        <dbReference type="SAM" id="Phobius"/>
    </source>
</evidence>
<evidence type="ECO:0000259" key="3">
    <source>
        <dbReference type="Pfam" id="PF20152"/>
    </source>
</evidence>
<protein>
    <recommendedName>
        <fullName evidence="3">DUF6534 domain-containing protein</fullName>
    </recommendedName>
</protein>
<feature type="transmembrane region" description="Helical" evidence="2">
    <location>
        <begin position="12"/>
        <end position="33"/>
    </location>
</feature>
<feature type="transmembrane region" description="Helical" evidence="2">
    <location>
        <begin position="115"/>
        <end position="135"/>
    </location>
</feature>
<evidence type="ECO:0000313" key="4">
    <source>
        <dbReference type="EMBL" id="KAF5323763.1"/>
    </source>
</evidence>
<keyword evidence="2" id="KW-0812">Transmembrane</keyword>
<name>A0A8H5BIL9_9AGAR</name>
<feature type="compositionally biased region" description="Basic and acidic residues" evidence="1">
    <location>
        <begin position="540"/>
        <end position="561"/>
    </location>
</feature>